<dbReference type="eggNOG" id="KOG1550">
    <property type="taxonomic scope" value="Eukaryota"/>
</dbReference>
<dbReference type="VEuPathDB" id="FungiDB:RhiirFUN_021231"/>
<dbReference type="SUPFAM" id="SSF81901">
    <property type="entry name" value="HCP-like"/>
    <property type="match status" value="3"/>
</dbReference>
<accession>U9TI23</accession>
<dbReference type="HOGENOM" id="CLU_000288_36_14_1"/>
<feature type="non-terminal residue" evidence="1">
    <location>
        <position position="501"/>
    </location>
</feature>
<dbReference type="EMBL" id="KI289881">
    <property type="protein sequence ID" value="ESA07819.1"/>
    <property type="molecule type" value="Genomic_DNA"/>
</dbReference>
<dbReference type="InterPro" id="IPR006597">
    <property type="entry name" value="Sel1-like"/>
</dbReference>
<sequence>MSDTTEIQAAYKRCQEDNHHPELSDKRKLTLNLDNAETQNFFWVDINEMKPTTQDIKENIFEEDLCIVVDELVNLYFEETNKGKEARVRKQFVLDYFNDCKINLQEIYHWLLNNQTCSNSIYLLGYFNYHGINVEVNQKNALILYQKAAELENIVAQFDLSYMYICIEKDYNKAFNLSKKLSEKKYPCGINRLGYCYEKGIGTEINNQKTFELYKMAADLGNANGINNLGYCYEKGIGTEINEQKAFELYYKVADLGESFGINHLGNCYFSGIGTLVNFQKAFESYQKAANLNYDVAQYNLALMYENGYGTKKIRKKFVLDYFNYYKINLQKMYYWLLNNQTCSNTVYLLGYFNYHGIEIDIDEQNAFELYQKAAELGNIVVQYDLANMYFYGKGVDKDYDKAFELSKKLSEKKYSCGLNRLGYCYEYGIGTNVNGQKAFELYQKAAELGNVIGIYNLGRCYKNGFGTTINKNKAFESLLKAVNLGYNVAQQNIAWMYEKG</sequence>
<organism evidence="1">
    <name type="scientific">Rhizophagus irregularis (strain DAOM 181602 / DAOM 197198 / MUCL 43194)</name>
    <name type="common">Arbuscular mycorrhizal fungus</name>
    <name type="synonym">Glomus intraradices</name>
    <dbReference type="NCBI Taxonomy" id="747089"/>
    <lineage>
        <taxon>Eukaryota</taxon>
        <taxon>Fungi</taxon>
        <taxon>Fungi incertae sedis</taxon>
        <taxon>Mucoromycota</taxon>
        <taxon>Glomeromycotina</taxon>
        <taxon>Glomeromycetes</taxon>
        <taxon>Glomerales</taxon>
        <taxon>Glomeraceae</taxon>
        <taxon>Rhizophagus</taxon>
    </lineage>
</organism>
<evidence type="ECO:0000313" key="1">
    <source>
        <dbReference type="EMBL" id="ESA07819.1"/>
    </source>
</evidence>
<dbReference type="Gene3D" id="1.25.40.10">
    <property type="entry name" value="Tetratricopeptide repeat domain"/>
    <property type="match status" value="3"/>
</dbReference>
<dbReference type="InterPro" id="IPR052945">
    <property type="entry name" value="Mitotic_Regulator"/>
</dbReference>
<protein>
    <recommendedName>
        <fullName evidence="2">HCP-like protein</fullName>
    </recommendedName>
</protein>
<dbReference type="PANTHER" id="PTHR43628:SF1">
    <property type="entry name" value="CHITIN SYNTHASE REGULATORY FACTOR 2-RELATED"/>
    <property type="match status" value="1"/>
</dbReference>
<name>U9TI23_RHIID</name>
<dbReference type="SMART" id="SM00671">
    <property type="entry name" value="SEL1"/>
    <property type="match status" value="9"/>
</dbReference>
<dbReference type="VEuPathDB" id="FungiDB:RhiirFUN_021228"/>
<evidence type="ECO:0008006" key="2">
    <source>
        <dbReference type="Google" id="ProtNLM"/>
    </source>
</evidence>
<gene>
    <name evidence="1" type="ORF">GLOINDRAFT_325403</name>
</gene>
<proteinExistence type="predicted"/>
<reference evidence="1" key="1">
    <citation type="submission" date="2013-07" db="EMBL/GenBank/DDBJ databases">
        <title>The genome of an arbuscular mycorrhizal fungus provides insights into the evolution of the oldest plant symbiosis.</title>
        <authorList>
            <consortium name="DOE Joint Genome Institute"/>
            <person name="Tisserant E."/>
            <person name="Malbreil M."/>
            <person name="Kuo A."/>
            <person name="Kohler A."/>
            <person name="Symeonidi A."/>
            <person name="Balestrini R."/>
            <person name="Charron P."/>
            <person name="Duensing N."/>
            <person name="Frei-dit-Frey N."/>
            <person name="Gianinazzi-Pearson V."/>
            <person name="Gilbert B."/>
            <person name="Handa Y."/>
            <person name="Hijri M."/>
            <person name="Kaul R."/>
            <person name="Kawaguchi M."/>
            <person name="Krajinski F."/>
            <person name="Lammers P."/>
            <person name="Lapierre D."/>
            <person name="Masclaux F.G."/>
            <person name="Murat C."/>
            <person name="Morin E."/>
            <person name="Ndikumana S."/>
            <person name="Pagni M."/>
            <person name="Petitpierre D."/>
            <person name="Requena N."/>
            <person name="Rosikiewicz P."/>
            <person name="Riley R."/>
            <person name="Saito K."/>
            <person name="San Clemente H."/>
            <person name="Shapiro H."/>
            <person name="van Tuinen D."/>
            <person name="Becard G."/>
            <person name="Bonfante P."/>
            <person name="Paszkowski U."/>
            <person name="Shachar-Hill Y."/>
            <person name="Young J.P."/>
            <person name="Sanders I.R."/>
            <person name="Henrissat B."/>
            <person name="Rensing S.A."/>
            <person name="Grigoriev I.V."/>
            <person name="Corradi N."/>
            <person name="Roux C."/>
            <person name="Martin F."/>
        </authorList>
    </citation>
    <scope>NUCLEOTIDE SEQUENCE</scope>
    <source>
        <strain evidence="1">DAOM 197198</strain>
    </source>
</reference>
<dbReference type="InterPro" id="IPR011990">
    <property type="entry name" value="TPR-like_helical_dom_sf"/>
</dbReference>
<dbReference type="PANTHER" id="PTHR43628">
    <property type="entry name" value="ACTIVATOR OF C KINASE PROTEIN 1-RELATED"/>
    <property type="match status" value="1"/>
</dbReference>
<dbReference type="Pfam" id="PF08238">
    <property type="entry name" value="Sel1"/>
    <property type="match status" value="10"/>
</dbReference>
<dbReference type="AlphaFoldDB" id="U9TI23"/>